<dbReference type="RefSeq" id="WP_199021463.1">
    <property type="nucleotide sequence ID" value="NZ_JAELUP010000107.1"/>
</dbReference>
<dbReference type="EMBL" id="JAELUP010000107">
    <property type="protein sequence ID" value="MBJ6363867.1"/>
    <property type="molecule type" value="Genomic_DNA"/>
</dbReference>
<feature type="region of interest" description="Disordered" evidence="1">
    <location>
        <begin position="46"/>
        <end position="73"/>
    </location>
</feature>
<evidence type="ECO:0000256" key="1">
    <source>
        <dbReference type="SAM" id="MobiDB-lite"/>
    </source>
</evidence>
<protein>
    <submittedName>
        <fullName evidence="2">Uncharacterized protein</fullName>
    </submittedName>
</protein>
<dbReference type="AlphaFoldDB" id="A0A934MX67"/>
<gene>
    <name evidence="2" type="ORF">JFN88_21880</name>
</gene>
<name>A0A934MX67_9BACL</name>
<evidence type="ECO:0000313" key="2">
    <source>
        <dbReference type="EMBL" id="MBJ6363867.1"/>
    </source>
</evidence>
<feature type="compositionally biased region" description="Acidic residues" evidence="1">
    <location>
        <begin position="46"/>
        <end position="68"/>
    </location>
</feature>
<dbReference type="Proteomes" id="UP000640274">
    <property type="component" value="Unassembled WGS sequence"/>
</dbReference>
<accession>A0A934MX67</accession>
<keyword evidence="3" id="KW-1185">Reference proteome</keyword>
<organism evidence="2 3">
    <name type="scientific">Paenibacillus roseus</name>
    <dbReference type="NCBI Taxonomy" id="2798579"/>
    <lineage>
        <taxon>Bacteria</taxon>
        <taxon>Bacillati</taxon>
        <taxon>Bacillota</taxon>
        <taxon>Bacilli</taxon>
        <taxon>Bacillales</taxon>
        <taxon>Paenibacillaceae</taxon>
        <taxon>Paenibacillus</taxon>
    </lineage>
</organism>
<reference evidence="2" key="1">
    <citation type="submission" date="2020-12" db="EMBL/GenBank/DDBJ databases">
        <authorList>
            <person name="Huq M.A."/>
        </authorList>
    </citation>
    <scope>NUCLEOTIDE SEQUENCE</scope>
    <source>
        <strain evidence="2">MAHUQ-46</strain>
    </source>
</reference>
<comment type="caution">
    <text evidence="2">The sequence shown here is derived from an EMBL/GenBank/DDBJ whole genome shotgun (WGS) entry which is preliminary data.</text>
</comment>
<sequence length="171" mass="19719">MTESTVCPWCQTEIVWDKELGPEKHCPHCDNELDGYRTISLNLEEDEEELDEELGPSEEEYPVEEEDEASNRRPPHQAILALEDHVQQLLAEQEDMPECSSCREFMIEVGRQKNDSAAGFTLRETGESAKPLLRNAFEIVWYVCPSCFETKSRLSYADQHFFAQRLSEATE</sequence>
<evidence type="ECO:0000313" key="3">
    <source>
        <dbReference type="Proteomes" id="UP000640274"/>
    </source>
</evidence>
<proteinExistence type="predicted"/>